<protein>
    <submittedName>
        <fullName evidence="2">Uncharacterized protein</fullName>
    </submittedName>
</protein>
<feature type="region of interest" description="Disordered" evidence="1">
    <location>
        <begin position="103"/>
        <end position="136"/>
    </location>
</feature>
<evidence type="ECO:0000313" key="3">
    <source>
        <dbReference type="Proteomes" id="UP001497525"/>
    </source>
</evidence>
<feature type="region of interest" description="Disordered" evidence="1">
    <location>
        <begin position="253"/>
        <end position="292"/>
    </location>
</feature>
<feature type="compositionally biased region" description="Polar residues" evidence="1">
    <location>
        <begin position="268"/>
        <end position="287"/>
    </location>
</feature>
<reference evidence="2" key="1">
    <citation type="submission" date="2024-06" db="EMBL/GenBank/DDBJ databases">
        <authorList>
            <person name="Liu X."/>
            <person name="Lenzi L."/>
            <person name="Haldenby T S."/>
            <person name="Uol C."/>
        </authorList>
    </citation>
    <scope>NUCLEOTIDE SEQUENCE</scope>
</reference>
<accession>A0AAV2TJ80</accession>
<dbReference type="Gene3D" id="6.10.250.3120">
    <property type="match status" value="1"/>
</dbReference>
<sequence length="530" mass="59002">MNVRIFEDVEIEEKTCDMNSSAVYFRYAVQRESRILDDKNLDELKKLIVNNKDLHPDSYILNRPNVHRGFGGNYSRPNTGISMDRTQRFFTDSPIEQHRPILYNQSGTSSSAASSDERRCNSVRGPRGRSNQKSPEVCTAYNQTSAMNGVVKRPSSQSCLPPACLSTPTFGWRCKTEREKQSDGKLLSLIEQLPPDRQSTVGFILLLMGIRQNDEKPTAQTVGGLEARLREALQLVSPEVASADKEVGIRADECPSTEGTKDGVLTPNHKSVPNGKPTNGMENSGSGESAMEDHSTDLQMMTSQELKMDVENGMISTESDGEMVTGNQNKPVLINGSPEPTKPGVATVLRRLARCMAIRLAYKRHDLANAQQKVAKNATEEKMIRNKLAELISEVHHHGSSHNVRKSSDTSQDTSTSLTDMLTNNTVVARFDRWHKNVASVIQLLCQLARRLAYVDARPDEHRSGADREQWRFPVDELDGETSESIKHQQEQLLTQIQEAQALRASFEKCRIRILEGIPGDLKVSAVTSS</sequence>
<evidence type="ECO:0000313" key="2">
    <source>
        <dbReference type="EMBL" id="CAL5136470.1"/>
    </source>
</evidence>
<dbReference type="AlphaFoldDB" id="A0AAV2TJ80"/>
<dbReference type="EMBL" id="CAXLJL010000323">
    <property type="protein sequence ID" value="CAL5136470.1"/>
    <property type="molecule type" value="Genomic_DNA"/>
</dbReference>
<evidence type="ECO:0000256" key="1">
    <source>
        <dbReference type="SAM" id="MobiDB-lite"/>
    </source>
</evidence>
<gene>
    <name evidence="2" type="ORF">CDAUBV1_LOCUS10559</name>
</gene>
<comment type="caution">
    <text evidence="2">The sequence shown here is derived from an EMBL/GenBank/DDBJ whole genome shotgun (WGS) entry which is preliminary data.</text>
</comment>
<name>A0AAV2TJ80_CALDB</name>
<organism evidence="2 3">
    <name type="scientific">Calicophoron daubneyi</name>
    <name type="common">Rumen fluke</name>
    <name type="synonym">Paramphistomum daubneyi</name>
    <dbReference type="NCBI Taxonomy" id="300641"/>
    <lineage>
        <taxon>Eukaryota</taxon>
        <taxon>Metazoa</taxon>
        <taxon>Spiralia</taxon>
        <taxon>Lophotrochozoa</taxon>
        <taxon>Platyhelminthes</taxon>
        <taxon>Trematoda</taxon>
        <taxon>Digenea</taxon>
        <taxon>Plagiorchiida</taxon>
        <taxon>Pronocephalata</taxon>
        <taxon>Paramphistomoidea</taxon>
        <taxon>Paramphistomidae</taxon>
        <taxon>Calicophoron</taxon>
    </lineage>
</organism>
<proteinExistence type="predicted"/>
<feature type="region of interest" description="Disordered" evidence="1">
    <location>
        <begin position="396"/>
        <end position="417"/>
    </location>
</feature>
<dbReference type="Proteomes" id="UP001497525">
    <property type="component" value="Unassembled WGS sequence"/>
</dbReference>